<dbReference type="CDD" id="cd00082">
    <property type="entry name" value="HisKA"/>
    <property type="match status" value="1"/>
</dbReference>
<dbReference type="Gene3D" id="3.30.565.10">
    <property type="entry name" value="Histidine kinase-like ATPase, C-terminal domain"/>
    <property type="match status" value="1"/>
</dbReference>
<evidence type="ECO:0000259" key="14">
    <source>
        <dbReference type="PROSITE" id="PS50885"/>
    </source>
</evidence>
<comment type="subcellular location">
    <subcellularLocation>
        <location evidence="3">Cell membrane</location>
    </subcellularLocation>
</comment>
<keyword evidence="11 12" id="KW-0472">Membrane</keyword>
<dbReference type="Pfam" id="PF02518">
    <property type="entry name" value="HATPase_c"/>
    <property type="match status" value="1"/>
</dbReference>
<keyword evidence="8 15" id="KW-0418">Kinase</keyword>
<feature type="transmembrane region" description="Helical" evidence="12">
    <location>
        <begin position="184"/>
        <end position="205"/>
    </location>
</feature>
<dbReference type="SMART" id="SM00388">
    <property type="entry name" value="HisKA"/>
    <property type="match status" value="1"/>
</dbReference>
<evidence type="ECO:0000313" key="16">
    <source>
        <dbReference type="Proteomes" id="UP000093757"/>
    </source>
</evidence>
<evidence type="ECO:0000259" key="13">
    <source>
        <dbReference type="PROSITE" id="PS50109"/>
    </source>
</evidence>
<dbReference type="SUPFAM" id="SSF55874">
    <property type="entry name" value="ATPase domain of HSP90 chaperone/DNA topoisomerase II/histidine kinase"/>
    <property type="match status" value="1"/>
</dbReference>
<dbReference type="Proteomes" id="UP000093757">
    <property type="component" value="Unassembled WGS sequence"/>
</dbReference>
<dbReference type="GO" id="GO:0005886">
    <property type="term" value="C:plasma membrane"/>
    <property type="evidence" value="ECO:0007669"/>
    <property type="project" value="UniProtKB-SubCell"/>
</dbReference>
<dbReference type="InterPro" id="IPR004358">
    <property type="entry name" value="Sig_transdc_His_kin-like_C"/>
</dbReference>
<keyword evidence="6" id="KW-0808">Transferase</keyword>
<protein>
    <recommendedName>
        <fullName evidence="4">histidine kinase</fullName>
        <ecNumber evidence="4">2.7.13.3</ecNumber>
    </recommendedName>
</protein>
<dbReference type="SMART" id="SM00387">
    <property type="entry name" value="HATPase_c"/>
    <property type="match status" value="1"/>
</dbReference>
<evidence type="ECO:0000256" key="8">
    <source>
        <dbReference type="ARBA" id="ARBA00022777"/>
    </source>
</evidence>
<dbReference type="Gene3D" id="1.10.287.130">
    <property type="match status" value="1"/>
</dbReference>
<sequence length="507" mass="54583">MTGDRQIPRWLPRSLRRQLLLGVLTVVTLVLVAVGAVSVLTLRGYVTAMNDAEVAESMHAFTHAYARYRNGEHASVHSGIPPVDQALLEFTGQTPGNLIAVVRDGKVVASAVFSEEEPRPAPPDVVRAIEAQAWTDGPSRIENLGSLGPHQVDSRTAGSDRLVVGVSLSIADQIIARKQLTTTVLVATALVITAALTAWVVGYALRPLSRVAATAAEVAAMPLADEDHKISVRVRPEDTDPDNEVGIVGHTLNKLLDNVDSALAHRVESDLRMRQFITDASHELRTPLAAIQGYAELTRQDSSALPPTTEYALARIESEARRMASLVDELLLLSRLGEGQDLQSEDLDFTNLVVNAVNDAAVAAPTHQWVKDLPEQPVWVNGDHARLHQAVSNLLTNAWVHTPPDVTVTTGINCHYFPGPDGPDAPYVELTVSNDGPDIDPDVLPRLFERFVRADRARSNGAGHGLGLAIVNSIVKAHGGTVCAESANGETVFRVRIPMITRPTKAS</sequence>
<dbReference type="SUPFAM" id="SSF47384">
    <property type="entry name" value="Homodimeric domain of signal transducing histidine kinase"/>
    <property type="match status" value="1"/>
</dbReference>
<gene>
    <name evidence="15" type="ORF">A9W98_03180</name>
</gene>
<keyword evidence="7 12" id="KW-0812">Transmembrane</keyword>
<dbReference type="InterPro" id="IPR003660">
    <property type="entry name" value="HAMP_dom"/>
</dbReference>
<dbReference type="FunFam" id="3.30.565.10:FF:000006">
    <property type="entry name" value="Sensor histidine kinase WalK"/>
    <property type="match status" value="1"/>
</dbReference>
<dbReference type="Pfam" id="PF00512">
    <property type="entry name" value="HisKA"/>
    <property type="match status" value="1"/>
</dbReference>
<comment type="cofactor">
    <cofactor evidence="2">
        <name>a divalent metal cation</name>
        <dbReference type="ChEBI" id="CHEBI:60240"/>
    </cofactor>
</comment>
<dbReference type="PANTHER" id="PTHR45436:SF5">
    <property type="entry name" value="SENSOR HISTIDINE KINASE TRCS"/>
    <property type="match status" value="1"/>
</dbReference>
<evidence type="ECO:0000313" key="15">
    <source>
        <dbReference type="EMBL" id="OBR98298.1"/>
    </source>
</evidence>
<dbReference type="OrthoDB" id="9786919at2"/>
<evidence type="ECO:0000256" key="9">
    <source>
        <dbReference type="ARBA" id="ARBA00022989"/>
    </source>
</evidence>
<name>A0A1A6B7S8_MYCGO</name>
<comment type="caution">
    <text evidence="15">The sequence shown here is derived from an EMBL/GenBank/DDBJ whole genome shotgun (WGS) entry which is preliminary data.</text>
</comment>
<evidence type="ECO:0000256" key="2">
    <source>
        <dbReference type="ARBA" id="ARBA00001968"/>
    </source>
</evidence>
<evidence type="ECO:0000256" key="5">
    <source>
        <dbReference type="ARBA" id="ARBA00022553"/>
    </source>
</evidence>
<dbReference type="InterPro" id="IPR003594">
    <property type="entry name" value="HATPase_dom"/>
</dbReference>
<dbReference type="InterPro" id="IPR003661">
    <property type="entry name" value="HisK_dim/P_dom"/>
</dbReference>
<dbReference type="SMART" id="SM00304">
    <property type="entry name" value="HAMP"/>
    <property type="match status" value="1"/>
</dbReference>
<dbReference type="InterPro" id="IPR036890">
    <property type="entry name" value="HATPase_C_sf"/>
</dbReference>
<evidence type="ECO:0000256" key="10">
    <source>
        <dbReference type="ARBA" id="ARBA00023012"/>
    </source>
</evidence>
<keyword evidence="10" id="KW-0902">Two-component regulatory system</keyword>
<organism evidence="15 16">
    <name type="scientific">Mycobacterium gordonae</name>
    <dbReference type="NCBI Taxonomy" id="1778"/>
    <lineage>
        <taxon>Bacteria</taxon>
        <taxon>Bacillati</taxon>
        <taxon>Actinomycetota</taxon>
        <taxon>Actinomycetes</taxon>
        <taxon>Mycobacteriales</taxon>
        <taxon>Mycobacteriaceae</taxon>
        <taxon>Mycobacterium</taxon>
    </lineage>
</organism>
<dbReference type="InterPro" id="IPR036097">
    <property type="entry name" value="HisK_dim/P_sf"/>
</dbReference>
<evidence type="ECO:0000256" key="12">
    <source>
        <dbReference type="SAM" id="Phobius"/>
    </source>
</evidence>
<accession>A0A1A6B7S8</accession>
<dbReference type="EC" id="2.7.13.3" evidence="4"/>
<feature type="domain" description="HAMP" evidence="14">
    <location>
        <begin position="202"/>
        <end position="264"/>
    </location>
</feature>
<dbReference type="PANTHER" id="PTHR45436">
    <property type="entry name" value="SENSOR HISTIDINE KINASE YKOH"/>
    <property type="match status" value="1"/>
</dbReference>
<evidence type="ECO:0000256" key="1">
    <source>
        <dbReference type="ARBA" id="ARBA00000085"/>
    </source>
</evidence>
<comment type="catalytic activity">
    <reaction evidence="1">
        <text>ATP + protein L-histidine = ADP + protein N-phospho-L-histidine.</text>
        <dbReference type="EC" id="2.7.13.3"/>
    </reaction>
</comment>
<evidence type="ECO:0000256" key="3">
    <source>
        <dbReference type="ARBA" id="ARBA00004236"/>
    </source>
</evidence>
<keyword evidence="9 12" id="KW-1133">Transmembrane helix</keyword>
<dbReference type="AlphaFoldDB" id="A0A1A6B7S8"/>
<dbReference type="FunFam" id="1.10.287.130:FF:000001">
    <property type="entry name" value="Two-component sensor histidine kinase"/>
    <property type="match status" value="1"/>
</dbReference>
<dbReference type="EMBL" id="MAEM01000530">
    <property type="protein sequence ID" value="OBR98298.1"/>
    <property type="molecule type" value="Genomic_DNA"/>
</dbReference>
<feature type="domain" description="Histidine kinase" evidence="13">
    <location>
        <begin position="279"/>
        <end position="501"/>
    </location>
</feature>
<evidence type="ECO:0000256" key="7">
    <source>
        <dbReference type="ARBA" id="ARBA00022692"/>
    </source>
</evidence>
<dbReference type="CDD" id="cd00075">
    <property type="entry name" value="HATPase"/>
    <property type="match status" value="1"/>
</dbReference>
<dbReference type="RefSeq" id="WP_065137245.1">
    <property type="nucleotide sequence ID" value="NZ_MAEM01000530.1"/>
</dbReference>
<dbReference type="PROSITE" id="PS50109">
    <property type="entry name" value="HIS_KIN"/>
    <property type="match status" value="1"/>
</dbReference>
<dbReference type="Gene3D" id="6.10.340.10">
    <property type="match status" value="1"/>
</dbReference>
<dbReference type="InterPro" id="IPR050428">
    <property type="entry name" value="TCS_sensor_his_kinase"/>
</dbReference>
<dbReference type="PRINTS" id="PR00344">
    <property type="entry name" value="BCTRLSENSOR"/>
</dbReference>
<feature type="transmembrane region" description="Helical" evidence="12">
    <location>
        <begin position="20"/>
        <end position="42"/>
    </location>
</feature>
<evidence type="ECO:0000256" key="6">
    <source>
        <dbReference type="ARBA" id="ARBA00022679"/>
    </source>
</evidence>
<dbReference type="GO" id="GO:0005509">
    <property type="term" value="F:calcium ion binding"/>
    <property type="evidence" value="ECO:0007669"/>
    <property type="project" value="UniProtKB-ARBA"/>
</dbReference>
<evidence type="ECO:0000256" key="4">
    <source>
        <dbReference type="ARBA" id="ARBA00012438"/>
    </source>
</evidence>
<keyword evidence="5" id="KW-0597">Phosphoprotein</keyword>
<dbReference type="PROSITE" id="PS50885">
    <property type="entry name" value="HAMP"/>
    <property type="match status" value="1"/>
</dbReference>
<evidence type="ECO:0000256" key="11">
    <source>
        <dbReference type="ARBA" id="ARBA00023136"/>
    </source>
</evidence>
<dbReference type="GO" id="GO:0000155">
    <property type="term" value="F:phosphorelay sensor kinase activity"/>
    <property type="evidence" value="ECO:0007669"/>
    <property type="project" value="InterPro"/>
</dbReference>
<proteinExistence type="predicted"/>
<dbReference type="InterPro" id="IPR005467">
    <property type="entry name" value="His_kinase_dom"/>
</dbReference>
<reference evidence="15 16" key="1">
    <citation type="submission" date="2016-06" db="EMBL/GenBank/DDBJ databases">
        <authorList>
            <person name="Kjaerup R.B."/>
            <person name="Dalgaard T.S."/>
            <person name="Juul-Madsen H.R."/>
        </authorList>
    </citation>
    <scope>NUCLEOTIDE SEQUENCE [LARGE SCALE GENOMIC DNA]</scope>
    <source>
        <strain evidence="15 16">1245752.6</strain>
    </source>
</reference>